<keyword evidence="1" id="KW-0808">Transferase</keyword>
<feature type="domain" description="Reverse transcriptase RNase H-like" evidence="7">
    <location>
        <begin position="3"/>
        <end position="83"/>
    </location>
</feature>
<name>A0A8J6B154_9EUKA</name>
<comment type="caution">
    <text evidence="8">The sequence shown here is derived from an EMBL/GenBank/DDBJ whole genome shotgun (WGS) entry which is preliminary data.</text>
</comment>
<evidence type="ECO:0000313" key="8">
    <source>
        <dbReference type="EMBL" id="KAG9397070.1"/>
    </source>
</evidence>
<dbReference type="PANTHER" id="PTHR37984:SF5">
    <property type="entry name" value="PROTEIN NYNRIN-LIKE"/>
    <property type="match status" value="1"/>
</dbReference>
<keyword evidence="6" id="KW-0695">RNA-directed DNA polymerase</keyword>
<proteinExistence type="predicted"/>
<protein>
    <recommendedName>
        <fullName evidence="7">Reverse transcriptase RNase H-like domain-containing protein</fullName>
    </recommendedName>
</protein>
<dbReference type="InterPro" id="IPR043502">
    <property type="entry name" value="DNA/RNA_pol_sf"/>
</dbReference>
<evidence type="ECO:0000256" key="4">
    <source>
        <dbReference type="ARBA" id="ARBA00022759"/>
    </source>
</evidence>
<gene>
    <name evidence="8" type="ORF">J8273_0977</name>
</gene>
<dbReference type="EMBL" id="JAHDYR010000003">
    <property type="protein sequence ID" value="KAG9397070.1"/>
    <property type="molecule type" value="Genomic_DNA"/>
</dbReference>
<evidence type="ECO:0000256" key="6">
    <source>
        <dbReference type="ARBA" id="ARBA00022918"/>
    </source>
</evidence>
<evidence type="ECO:0000256" key="5">
    <source>
        <dbReference type="ARBA" id="ARBA00022801"/>
    </source>
</evidence>
<dbReference type="OrthoDB" id="427924at2759"/>
<dbReference type="InterPro" id="IPR050951">
    <property type="entry name" value="Retrovirus_Pol_polyprotein"/>
</dbReference>
<accession>A0A8J6B154</accession>
<keyword evidence="5" id="KW-0378">Hydrolase</keyword>
<dbReference type="Proteomes" id="UP000717585">
    <property type="component" value="Unassembled WGS sequence"/>
</dbReference>
<organism evidence="8 9">
    <name type="scientific">Carpediemonas membranifera</name>
    <dbReference type="NCBI Taxonomy" id="201153"/>
    <lineage>
        <taxon>Eukaryota</taxon>
        <taxon>Metamonada</taxon>
        <taxon>Carpediemonas-like organisms</taxon>
        <taxon>Carpediemonas</taxon>
    </lineage>
</organism>
<dbReference type="GO" id="GO:0004519">
    <property type="term" value="F:endonuclease activity"/>
    <property type="evidence" value="ECO:0007669"/>
    <property type="project" value="UniProtKB-KW"/>
</dbReference>
<evidence type="ECO:0000259" key="7">
    <source>
        <dbReference type="Pfam" id="PF17917"/>
    </source>
</evidence>
<dbReference type="GO" id="GO:0003964">
    <property type="term" value="F:RNA-directed DNA polymerase activity"/>
    <property type="evidence" value="ECO:0007669"/>
    <property type="project" value="UniProtKB-KW"/>
</dbReference>
<keyword evidence="3" id="KW-0540">Nuclease</keyword>
<dbReference type="AlphaFoldDB" id="A0A8J6B154"/>
<reference evidence="8" key="1">
    <citation type="submission" date="2021-05" db="EMBL/GenBank/DDBJ databases">
        <title>A free-living protist that lacks canonical eukaryotic 1 DNA replication and segregation systems.</title>
        <authorList>
            <person name="Salas-Leiva D.E."/>
            <person name="Tromer E.C."/>
            <person name="Curtis B.A."/>
            <person name="Jerlstrom-Hultqvist J."/>
            <person name="Kolisko M."/>
            <person name="Yi Z."/>
            <person name="Salas-Leiva J.S."/>
            <person name="Gallot-Lavallee L."/>
            <person name="Kops G.J.P.L."/>
            <person name="Archibald J.M."/>
            <person name="Simpson A.G.B."/>
            <person name="Roger A.J."/>
        </authorList>
    </citation>
    <scope>NUCLEOTIDE SEQUENCE</scope>
    <source>
        <strain evidence="8">BICM</strain>
    </source>
</reference>
<dbReference type="Pfam" id="PF17917">
    <property type="entry name" value="RT_RNaseH"/>
    <property type="match status" value="1"/>
</dbReference>
<dbReference type="InterPro" id="IPR041373">
    <property type="entry name" value="RT_RNaseH"/>
</dbReference>
<keyword evidence="4" id="KW-0255">Endonuclease</keyword>
<dbReference type="GO" id="GO:0016787">
    <property type="term" value="F:hydrolase activity"/>
    <property type="evidence" value="ECO:0007669"/>
    <property type="project" value="UniProtKB-KW"/>
</dbReference>
<evidence type="ECO:0000256" key="1">
    <source>
        <dbReference type="ARBA" id="ARBA00022679"/>
    </source>
</evidence>
<evidence type="ECO:0000256" key="2">
    <source>
        <dbReference type="ARBA" id="ARBA00022695"/>
    </source>
</evidence>
<dbReference type="PANTHER" id="PTHR37984">
    <property type="entry name" value="PROTEIN CBG26694"/>
    <property type="match status" value="1"/>
</dbReference>
<sequence length="132" mass="15560">MDDPSRVISYYSKTFTPTQTRWSTFDQEMFGLIYCLSREDLAPYLKAHDNLTVRTDHRNLIYLHLKAPDTRKHTRWLAVLQEFQYRVVHIPGKDNKVADFLSRYIPEPDGKHIDEVSGSKNFCTQTKVLILR</sequence>
<keyword evidence="9" id="KW-1185">Reference proteome</keyword>
<evidence type="ECO:0000313" key="9">
    <source>
        <dbReference type="Proteomes" id="UP000717585"/>
    </source>
</evidence>
<evidence type="ECO:0000256" key="3">
    <source>
        <dbReference type="ARBA" id="ARBA00022722"/>
    </source>
</evidence>
<dbReference type="SUPFAM" id="SSF56672">
    <property type="entry name" value="DNA/RNA polymerases"/>
    <property type="match status" value="1"/>
</dbReference>
<dbReference type="CDD" id="cd09274">
    <property type="entry name" value="RNase_HI_RT_Ty3"/>
    <property type="match status" value="1"/>
</dbReference>
<keyword evidence="2" id="KW-0548">Nucleotidyltransferase</keyword>